<evidence type="ECO:0008006" key="4">
    <source>
        <dbReference type="Google" id="ProtNLM"/>
    </source>
</evidence>
<feature type="signal peptide" evidence="1">
    <location>
        <begin position="1"/>
        <end position="21"/>
    </location>
</feature>
<accession>X7E4K7</accession>
<evidence type="ECO:0000313" key="2">
    <source>
        <dbReference type="EMBL" id="ETX10974.1"/>
    </source>
</evidence>
<dbReference type="PROSITE" id="PS51257">
    <property type="entry name" value="PROKAR_LIPOPROTEIN"/>
    <property type="match status" value="1"/>
</dbReference>
<keyword evidence="3" id="KW-1185">Reference proteome</keyword>
<dbReference type="eggNOG" id="ENOG502ZGCE">
    <property type="taxonomic scope" value="Bacteria"/>
</dbReference>
<reference evidence="2 3" key="1">
    <citation type="submission" date="2014-01" db="EMBL/GenBank/DDBJ databases">
        <title>Marinomonas ushuaiensis DSM 15871 Genome Sequencing.</title>
        <authorList>
            <person name="Lai Q."/>
            <person name="Shao Z.S."/>
        </authorList>
    </citation>
    <scope>NUCLEOTIDE SEQUENCE [LARGE SCALE GENOMIC DNA]</scope>
    <source>
        <strain evidence="2 3">DSM 15871</strain>
    </source>
</reference>
<protein>
    <recommendedName>
        <fullName evidence="4">DUF4136 domain-containing protein</fullName>
    </recommendedName>
</protein>
<comment type="caution">
    <text evidence="2">The sequence shown here is derived from an EMBL/GenBank/DDBJ whole genome shotgun (WGS) entry which is preliminary data.</text>
</comment>
<dbReference type="OrthoDB" id="6105332at2"/>
<dbReference type="AlphaFoldDB" id="X7E4K7"/>
<name>X7E4K7_9GAMM</name>
<dbReference type="RefSeq" id="WP_036161428.1">
    <property type="nucleotide sequence ID" value="NZ_JAMB01000006.1"/>
</dbReference>
<gene>
    <name evidence="2" type="ORF">MUS1_13420</name>
</gene>
<dbReference type="PATRIC" id="fig|1122207.3.peg.1822"/>
<proteinExistence type="predicted"/>
<sequence>MKHIKVSLLLVVTLLSGCAQNTKQVGLYSNVDPSVGIPKDALILVKPEIKGDVLTNKRYLNRIVENMLDEGFVNASSSIEKYDFYLVFDYRSETDNLVYKTPIFRDRVTGTITSCRRKKQDSASGTTHCRTHHQTQRRLSGFKEVTRSVEYNVVQMKIIKSDDDLVFDIVMRTPNEGCSKWKNFDFLTDQVFEKLNFEDLVEESFRVEMPEGYDCR</sequence>
<dbReference type="EMBL" id="JAMB01000006">
    <property type="protein sequence ID" value="ETX10974.1"/>
    <property type="molecule type" value="Genomic_DNA"/>
</dbReference>
<dbReference type="Proteomes" id="UP000054058">
    <property type="component" value="Unassembled WGS sequence"/>
</dbReference>
<keyword evidence="1" id="KW-0732">Signal</keyword>
<evidence type="ECO:0000313" key="3">
    <source>
        <dbReference type="Proteomes" id="UP000054058"/>
    </source>
</evidence>
<organism evidence="2 3">
    <name type="scientific">Marinomonas ushuaiensis DSM 15871</name>
    <dbReference type="NCBI Taxonomy" id="1122207"/>
    <lineage>
        <taxon>Bacteria</taxon>
        <taxon>Pseudomonadati</taxon>
        <taxon>Pseudomonadota</taxon>
        <taxon>Gammaproteobacteria</taxon>
        <taxon>Oceanospirillales</taxon>
        <taxon>Oceanospirillaceae</taxon>
        <taxon>Marinomonas</taxon>
    </lineage>
</organism>
<feature type="chain" id="PRO_5004977530" description="DUF4136 domain-containing protein" evidence="1">
    <location>
        <begin position="22"/>
        <end position="216"/>
    </location>
</feature>
<evidence type="ECO:0000256" key="1">
    <source>
        <dbReference type="SAM" id="SignalP"/>
    </source>
</evidence>